<dbReference type="SUPFAM" id="SSF55785">
    <property type="entry name" value="PYP-like sensor domain (PAS domain)"/>
    <property type="match status" value="2"/>
</dbReference>
<dbReference type="Gene3D" id="3.30.450.20">
    <property type="entry name" value="PAS domain"/>
    <property type="match status" value="2"/>
</dbReference>
<sequence>MNNLKLSRGGGGTHNNTVCTWDLGFHHHRHQYTEGTQKHTQVMEEQGSLQQIGGLIESSFNSCYTSWVYEALDELEHNFTITDPTISGHPIVFASNGFLKMTGYLKDEVIGRNGRIFQGPRTNRRSIMEIREAIREEKNISMSLLNYKKDGTPFWMLFQLSPIFSKHDGRVIHFVSVQVPISRRKANSEDGNRWQELVLGSCRREVCSDTVMELARCRALDSFIDTDNRVLEREESCEASDSEKGKALTAIGNIMSVLTHYSELTGRLVCGNRSNSAVICSLTSALHISLGRIKQSFVLTDPQLLNMPIVYASDAFLSMTGYNRHEVLGRNCRFLNGPDTDPKAIGQIKDSIQSSQACSVRILNYRKDRSSFWNCLHISPVRNASAKIAFYVCVQIEEAVKNGVTQGLSPETRQLGTVGAVKVAVRTLSMTAGSSRS</sequence>
<organism evidence="9">
    <name type="scientific">Papaver rhoeas</name>
    <name type="common">Common poppy</name>
    <dbReference type="NCBI Taxonomy" id="33128"/>
    <lineage>
        <taxon>Eukaryota</taxon>
        <taxon>Viridiplantae</taxon>
        <taxon>Streptophyta</taxon>
        <taxon>Embryophyta</taxon>
        <taxon>Tracheophyta</taxon>
        <taxon>Spermatophyta</taxon>
        <taxon>Magnoliopsida</taxon>
        <taxon>Ranunculales</taxon>
        <taxon>Papaveraceae</taxon>
        <taxon>Papaveroideae</taxon>
        <taxon>Papaver</taxon>
    </lineage>
</organism>
<dbReference type="GO" id="GO:0009881">
    <property type="term" value="F:photoreceptor activity"/>
    <property type="evidence" value="ECO:0007669"/>
    <property type="project" value="UniProtKB-KW"/>
</dbReference>
<dbReference type="AlphaFoldDB" id="A0A126WV41"/>
<dbReference type="FunFam" id="3.30.450.20:FF:000153">
    <property type="entry name" value="Protein TWIN LOV 1 isoform D"/>
    <property type="match status" value="1"/>
</dbReference>
<dbReference type="InterPro" id="IPR001610">
    <property type="entry name" value="PAC"/>
</dbReference>
<dbReference type="InterPro" id="IPR035965">
    <property type="entry name" value="PAS-like_dom_sf"/>
</dbReference>
<evidence type="ECO:0000313" key="9">
    <source>
        <dbReference type="EMBL" id="AML76297.1"/>
    </source>
</evidence>
<keyword evidence="5" id="KW-0157">Chromophore</keyword>
<evidence type="ECO:0000256" key="3">
    <source>
        <dbReference type="ARBA" id="ARBA00022630"/>
    </source>
</evidence>
<name>A0A126WV41_PAPRH</name>
<keyword evidence="3" id="KW-0285">Flavoprotein</keyword>
<keyword evidence="1" id="KW-0600">Photoreceptor protein</keyword>
<keyword evidence="2" id="KW-0716">Sensory transduction</keyword>
<reference evidence="9" key="1">
    <citation type="journal article" date="2016" name="Proc. Natl. Acad. Sci. U.S.A.">
        <title>Functional and topological diversity of LOV domain photoreceptors.</title>
        <authorList>
            <person name="Glantz S.T."/>
            <person name="Carpenter E.J."/>
            <person name="Melkonian M."/>
            <person name="Gardner K.H."/>
            <person name="Boyden E.S."/>
            <person name="Wong G.K."/>
            <person name="Chow B.Y."/>
        </authorList>
    </citation>
    <scope>NUCLEOTIDE SEQUENCE</scope>
    <source>
        <strain evidence="9">ACYX_2008833</strain>
    </source>
</reference>
<proteinExistence type="evidence at transcript level"/>
<dbReference type="NCBIfam" id="TIGR00229">
    <property type="entry name" value="sensory_box"/>
    <property type="match status" value="2"/>
</dbReference>
<dbReference type="GO" id="GO:0005634">
    <property type="term" value="C:nucleus"/>
    <property type="evidence" value="ECO:0007669"/>
    <property type="project" value="TreeGrafter"/>
</dbReference>
<dbReference type="SMART" id="SM00086">
    <property type="entry name" value="PAC"/>
    <property type="match status" value="2"/>
</dbReference>
<dbReference type="InterPro" id="IPR000700">
    <property type="entry name" value="PAS-assoc_C"/>
</dbReference>
<keyword evidence="4" id="KW-0288">FMN</keyword>
<dbReference type="Pfam" id="PF13426">
    <property type="entry name" value="PAS_9"/>
    <property type="match status" value="2"/>
</dbReference>
<evidence type="ECO:0000256" key="1">
    <source>
        <dbReference type="ARBA" id="ARBA00022543"/>
    </source>
</evidence>
<feature type="domain" description="PAS" evidence="7">
    <location>
        <begin position="87"/>
        <end position="137"/>
    </location>
</feature>
<evidence type="ECO:0000259" key="7">
    <source>
        <dbReference type="PROSITE" id="PS50112"/>
    </source>
</evidence>
<evidence type="ECO:0000256" key="5">
    <source>
        <dbReference type="ARBA" id="ARBA00022991"/>
    </source>
</evidence>
<evidence type="ECO:0000256" key="6">
    <source>
        <dbReference type="ARBA" id="ARBA00023170"/>
    </source>
</evidence>
<evidence type="ECO:0000256" key="2">
    <source>
        <dbReference type="ARBA" id="ARBA00022606"/>
    </source>
</evidence>
<evidence type="ECO:0000259" key="8">
    <source>
        <dbReference type="PROSITE" id="PS50113"/>
    </source>
</evidence>
<dbReference type="EMBL" id="KU698098">
    <property type="protein sequence ID" value="AML76297.1"/>
    <property type="molecule type" value="mRNA"/>
</dbReference>
<dbReference type="PROSITE" id="PS50113">
    <property type="entry name" value="PAC"/>
    <property type="match status" value="1"/>
</dbReference>
<dbReference type="PANTHER" id="PTHR47429">
    <property type="entry name" value="PROTEIN TWIN LOV 1"/>
    <property type="match status" value="1"/>
</dbReference>
<keyword evidence="6" id="KW-0675">Receptor</keyword>
<evidence type="ECO:0000256" key="4">
    <source>
        <dbReference type="ARBA" id="ARBA00022643"/>
    </source>
</evidence>
<dbReference type="CDD" id="cd00130">
    <property type="entry name" value="PAS"/>
    <property type="match status" value="2"/>
</dbReference>
<feature type="domain" description="PAS" evidence="7">
    <location>
        <begin position="309"/>
        <end position="355"/>
    </location>
</feature>
<protein>
    <submittedName>
        <fullName evidence="9">Putative LOV domain-containing protein</fullName>
    </submittedName>
</protein>
<dbReference type="GO" id="GO:0009637">
    <property type="term" value="P:response to blue light"/>
    <property type="evidence" value="ECO:0007669"/>
    <property type="project" value="UniProtKB-ARBA"/>
</dbReference>
<feature type="domain" description="PAC" evidence="8">
    <location>
        <begin position="138"/>
        <end position="193"/>
    </location>
</feature>
<dbReference type="PANTHER" id="PTHR47429:SF2">
    <property type="entry name" value="PROTEIN TWIN LOV 1"/>
    <property type="match status" value="1"/>
</dbReference>
<dbReference type="InterPro" id="IPR000014">
    <property type="entry name" value="PAS"/>
</dbReference>
<accession>A0A126WV41</accession>
<dbReference type="PROSITE" id="PS50112">
    <property type="entry name" value="PAS"/>
    <property type="match status" value="2"/>
</dbReference>